<dbReference type="Pfam" id="PF05688">
    <property type="entry name" value="BIg21"/>
    <property type="match status" value="1"/>
</dbReference>
<comment type="caution">
    <text evidence="4">The sequence shown here is derived from an EMBL/GenBank/DDBJ whole genome shotgun (WGS) entry which is preliminary data.</text>
</comment>
<feature type="non-terminal residue" evidence="4">
    <location>
        <position position="382"/>
    </location>
</feature>
<feature type="chain" id="PRO_5026950307" description="RatA-like protein" evidence="1">
    <location>
        <begin position="29"/>
        <end position="382"/>
    </location>
</feature>
<evidence type="ECO:0000313" key="4">
    <source>
        <dbReference type="EMBL" id="NAG22857.1"/>
    </source>
</evidence>
<protein>
    <recommendedName>
        <fullName evidence="6">RatA-like protein</fullName>
    </recommendedName>
</protein>
<keyword evidence="1" id="KW-0732">Signal</keyword>
<name>A0A6L9AC02_ECOLX</name>
<dbReference type="InterPro" id="IPR008541">
    <property type="entry name" value="InvE_AD"/>
</dbReference>
<gene>
    <name evidence="4" type="ORF">GUC01_28505</name>
</gene>
<dbReference type="AlphaFoldDB" id="A0A6L9AC02"/>
<evidence type="ECO:0000259" key="2">
    <source>
        <dbReference type="Pfam" id="PF05688"/>
    </source>
</evidence>
<evidence type="ECO:0000256" key="1">
    <source>
        <dbReference type="SAM" id="SignalP"/>
    </source>
</evidence>
<evidence type="ECO:0000259" key="3">
    <source>
        <dbReference type="Pfam" id="PF05689"/>
    </source>
</evidence>
<organism evidence="4 5">
    <name type="scientific">Escherichia coli</name>
    <dbReference type="NCBI Taxonomy" id="562"/>
    <lineage>
        <taxon>Bacteria</taxon>
        <taxon>Pseudomonadati</taxon>
        <taxon>Pseudomonadota</taxon>
        <taxon>Gammaproteobacteria</taxon>
        <taxon>Enterobacterales</taxon>
        <taxon>Enterobacteriaceae</taxon>
        <taxon>Escherichia</taxon>
    </lineage>
</organism>
<dbReference type="Proteomes" id="UP000475070">
    <property type="component" value="Unassembled WGS sequence"/>
</dbReference>
<evidence type="ECO:0000313" key="5">
    <source>
        <dbReference type="Proteomes" id="UP000475070"/>
    </source>
</evidence>
<accession>A0A6L9AC02</accession>
<feature type="domain" description="InvasinE Adhesion" evidence="3">
    <location>
        <begin position="324"/>
        <end position="381"/>
    </location>
</feature>
<reference evidence="4 5" key="1">
    <citation type="journal article" date="2019" name="Nat. Med.">
        <title>A library of human gut bacterial isolates paired with longitudinal multiomics data enables mechanistic microbiome research.</title>
        <authorList>
            <person name="Poyet M."/>
            <person name="Groussin M."/>
            <person name="Gibbons S.M."/>
            <person name="Avila-Pacheco J."/>
            <person name="Jiang X."/>
            <person name="Kearney S.M."/>
            <person name="Perrotta A.R."/>
            <person name="Berdy B."/>
            <person name="Zhao S."/>
            <person name="Lieberman T.D."/>
            <person name="Swanson P.K."/>
            <person name="Smith M."/>
            <person name="Roesemann S."/>
            <person name="Alexander J.E."/>
            <person name="Rich S.A."/>
            <person name="Livny J."/>
            <person name="Vlamakis H."/>
            <person name="Clish C."/>
            <person name="Bullock K."/>
            <person name="Deik A."/>
            <person name="Scott J."/>
            <person name="Pierce K.A."/>
            <person name="Xavier R.J."/>
            <person name="Alm E.J."/>
        </authorList>
    </citation>
    <scope>NUCLEOTIDE SEQUENCE [LARGE SCALE GENOMIC DNA]</scope>
    <source>
        <strain evidence="4 5">BIOML-A112</strain>
    </source>
</reference>
<proteinExistence type="predicted"/>
<feature type="domain" description="Bacterial Immunoglobulin-like 21" evidence="2">
    <location>
        <begin position="219"/>
        <end position="321"/>
    </location>
</feature>
<dbReference type="InterPro" id="IPR008542">
    <property type="entry name" value="BIg21"/>
</dbReference>
<dbReference type="Pfam" id="PF05689">
    <property type="entry name" value="InvE_AD"/>
    <property type="match status" value="1"/>
</dbReference>
<feature type="signal peptide" evidence="1">
    <location>
        <begin position="1"/>
        <end position="28"/>
    </location>
</feature>
<sequence>MSVCLKPGKIIVLLGMLAAFMLSDFARAGVEWQTYPGSTGEFNGTVPIADSASVPVYQGSVQLDPAASHDVAFSAKPNEFSVDDDAANLIVANPQASEGDQFSTPPALRWENQTPPTVSLVWADAATPDTPLNPQPIANRSFCAQGLAGRSLVAWPQIDAQQTIPLLYLLTSTGYPYEGTVALADQKVTLNIAPAQGDLISVSASGYNETLGAAKTTVGDTLTLTVTTKDCQGNVAGNIPFIIKRQDAKNRQDAVNNTAPVVLDSTELTTTATEYRGTSDANGTATITVTQPNGPGVKTPLVASISGIAQTSETAVIFTVLTSPDVAQATMWGHMAETVEAHGYTFSRPKLAAEVSNENATVVDHNETWSTFTWSGADSHCT</sequence>
<evidence type="ECO:0008006" key="6">
    <source>
        <dbReference type="Google" id="ProtNLM"/>
    </source>
</evidence>
<dbReference type="EMBL" id="WXKQ01000302">
    <property type="protein sequence ID" value="NAG22857.1"/>
    <property type="molecule type" value="Genomic_DNA"/>
</dbReference>